<dbReference type="Proteomes" id="UP001527882">
    <property type="component" value="Unassembled WGS sequence"/>
</dbReference>
<keyword evidence="2" id="KW-0808">Transferase</keyword>
<dbReference type="CDD" id="cd06533">
    <property type="entry name" value="Glyco_transf_WecG_TagA"/>
    <property type="match status" value="1"/>
</dbReference>
<name>A0ABT4QER0_9BACL</name>
<dbReference type="Pfam" id="PF03808">
    <property type="entry name" value="Glyco_tran_WecG"/>
    <property type="match status" value="1"/>
</dbReference>
<comment type="caution">
    <text evidence="3">The sequence shown here is derived from an EMBL/GenBank/DDBJ whole genome shotgun (WGS) entry which is preliminary data.</text>
</comment>
<dbReference type="InterPro" id="IPR004629">
    <property type="entry name" value="WecG_TagA_CpsF"/>
</dbReference>
<dbReference type="PANTHER" id="PTHR34136:SF1">
    <property type="entry name" value="UDP-N-ACETYL-D-MANNOSAMINURONIC ACID TRANSFERASE"/>
    <property type="match status" value="1"/>
</dbReference>
<evidence type="ECO:0000256" key="2">
    <source>
        <dbReference type="ARBA" id="ARBA00022679"/>
    </source>
</evidence>
<evidence type="ECO:0000313" key="3">
    <source>
        <dbReference type="EMBL" id="MCZ8515370.1"/>
    </source>
</evidence>
<organism evidence="3 4">
    <name type="scientific">Paenibacillus gyeongsangnamensis</name>
    <dbReference type="NCBI Taxonomy" id="3388067"/>
    <lineage>
        <taxon>Bacteria</taxon>
        <taxon>Bacillati</taxon>
        <taxon>Bacillota</taxon>
        <taxon>Bacilli</taxon>
        <taxon>Bacillales</taxon>
        <taxon>Paenibacillaceae</taxon>
        <taxon>Paenibacillus</taxon>
    </lineage>
</organism>
<dbReference type="EMBL" id="JAQAGZ010000017">
    <property type="protein sequence ID" value="MCZ8515370.1"/>
    <property type="molecule type" value="Genomic_DNA"/>
</dbReference>
<evidence type="ECO:0000313" key="4">
    <source>
        <dbReference type="Proteomes" id="UP001527882"/>
    </source>
</evidence>
<dbReference type="NCBIfam" id="TIGR00696">
    <property type="entry name" value="wecG_tagA_cpsF"/>
    <property type="match status" value="1"/>
</dbReference>
<evidence type="ECO:0000256" key="1">
    <source>
        <dbReference type="ARBA" id="ARBA00022676"/>
    </source>
</evidence>
<keyword evidence="4" id="KW-1185">Reference proteome</keyword>
<sequence length="81" mass="9617">MGAPYAERWIHKYKNKLHAKMAIGVGGSLDIIAGKVKRAPLIWQKLNIEWLFRLMNQPSRWRRQLILPRFAIRALFFKENN</sequence>
<proteinExistence type="predicted"/>
<gene>
    <name evidence="3" type="ORF">O9H85_23755</name>
</gene>
<protein>
    <submittedName>
        <fullName evidence="3">WecB/TagA/CpsF family glycosyltransferase</fullName>
    </submittedName>
</protein>
<reference evidence="3 4" key="1">
    <citation type="submission" date="2022-12" db="EMBL/GenBank/DDBJ databases">
        <title>Draft genome sequence of Paenibacillus sp. dW9.</title>
        <authorList>
            <person name="Choi E.-W."/>
            <person name="Kim D.-U."/>
        </authorList>
    </citation>
    <scope>NUCLEOTIDE SEQUENCE [LARGE SCALE GENOMIC DNA]</scope>
    <source>
        <strain evidence="4">dW9</strain>
    </source>
</reference>
<dbReference type="PANTHER" id="PTHR34136">
    <property type="match status" value="1"/>
</dbReference>
<accession>A0ABT4QER0</accession>
<keyword evidence="1" id="KW-0328">Glycosyltransferase</keyword>